<protein>
    <submittedName>
        <fullName evidence="1">Uncharacterized protein</fullName>
    </submittedName>
</protein>
<evidence type="ECO:0000313" key="1">
    <source>
        <dbReference type="EMBL" id="KAI2392493.1"/>
    </source>
</evidence>
<organism evidence="1">
    <name type="scientific">Ophidiomyces ophidiicola</name>
    <dbReference type="NCBI Taxonomy" id="1387563"/>
    <lineage>
        <taxon>Eukaryota</taxon>
        <taxon>Fungi</taxon>
        <taxon>Dikarya</taxon>
        <taxon>Ascomycota</taxon>
        <taxon>Pezizomycotina</taxon>
        <taxon>Eurotiomycetes</taxon>
        <taxon>Eurotiomycetidae</taxon>
        <taxon>Onygenales</taxon>
        <taxon>Onygenaceae</taxon>
        <taxon>Ophidiomyces</taxon>
    </lineage>
</organism>
<reference evidence="1" key="1">
    <citation type="journal article" date="2022" name="bioRxiv">
        <title>Population genetic analysis of Ophidiomyces ophidiicola, the causative agent of snake fungal disease, indicates recent introductions to the USA.</title>
        <authorList>
            <person name="Ladner J.T."/>
            <person name="Palmer J.M."/>
            <person name="Ettinger C.L."/>
            <person name="Stajich J.E."/>
            <person name="Farrell T.M."/>
            <person name="Glorioso B.M."/>
            <person name="Lawson B."/>
            <person name="Price S.J."/>
            <person name="Stengle A.G."/>
            <person name="Grear D.A."/>
            <person name="Lorch J.M."/>
        </authorList>
    </citation>
    <scope>NUCLEOTIDE SEQUENCE</scope>
    <source>
        <strain evidence="1">NWHC 24266-5</strain>
    </source>
</reference>
<accession>A0ACB8V4H7</accession>
<comment type="caution">
    <text evidence="1">The sequence shown here is derived from an EMBL/GenBank/DDBJ whole genome shotgun (WGS) entry which is preliminary data.</text>
</comment>
<proteinExistence type="predicted"/>
<gene>
    <name evidence="1" type="ORF">LOY88_000554</name>
</gene>
<sequence length="203" mass="23684">MDERQTSFLRHVQLYFEESILTDTTLTCKGARFEVHRFVLACHSEFFLNAFRSEWNEAKPGTMDLSEDEPGIIQALVEYVYHLDYTCFPDTGDIYTLLFHAKVFKLADKYDIYHLRKLALARVKSIDLNYLLFPVVADLIRMAYAPGTHTSELRQELLNAIIPTILTLQVDPDFQDLYMTMPEFARDIVNETTRSRKTFLPLE</sequence>
<name>A0ACB8V4H7_9EURO</name>
<dbReference type="EMBL" id="JALBCA010000006">
    <property type="protein sequence ID" value="KAI2392493.1"/>
    <property type="molecule type" value="Genomic_DNA"/>
</dbReference>